<keyword evidence="5" id="KW-0732">Signal</keyword>
<keyword evidence="6" id="KW-0472">Membrane</keyword>
<dbReference type="PANTHER" id="PTHR35093:SF3">
    <property type="entry name" value="LONG-CHAIN FATTY ACID TRANSPORT PROTEIN"/>
    <property type="match status" value="1"/>
</dbReference>
<accession>A4BS76</accession>
<evidence type="ECO:0000256" key="4">
    <source>
        <dbReference type="ARBA" id="ARBA00022692"/>
    </source>
</evidence>
<organism evidence="8 9">
    <name type="scientific">Nitrococcus mobilis Nb-231</name>
    <dbReference type="NCBI Taxonomy" id="314278"/>
    <lineage>
        <taxon>Bacteria</taxon>
        <taxon>Pseudomonadati</taxon>
        <taxon>Pseudomonadota</taxon>
        <taxon>Gammaproteobacteria</taxon>
        <taxon>Chromatiales</taxon>
        <taxon>Ectothiorhodospiraceae</taxon>
        <taxon>Nitrococcus</taxon>
    </lineage>
</organism>
<dbReference type="Pfam" id="PF03349">
    <property type="entry name" value="Toluene_X"/>
    <property type="match status" value="1"/>
</dbReference>
<evidence type="ECO:0000256" key="6">
    <source>
        <dbReference type="ARBA" id="ARBA00023136"/>
    </source>
</evidence>
<dbReference type="InterPro" id="IPR005017">
    <property type="entry name" value="OMPP1/FadL/TodX"/>
</dbReference>
<dbReference type="Proteomes" id="UP000003374">
    <property type="component" value="Unassembled WGS sequence"/>
</dbReference>
<dbReference type="PANTHER" id="PTHR35093">
    <property type="entry name" value="OUTER MEMBRANE PROTEIN NMB0088-RELATED"/>
    <property type="match status" value="1"/>
</dbReference>
<evidence type="ECO:0000256" key="2">
    <source>
        <dbReference type="ARBA" id="ARBA00008163"/>
    </source>
</evidence>
<sequence length="435" mass="46316">MTIALAASVGTAAASGFQIREQSAKALGNAMAGASAGAEDASYMAYNPATIGHLPENQLTGNLSYIDPEIRLKHANASTALGTPIQGPTDDGDVNALVPALTAKWRLNEKFDLGLGVYSFWGLKTDYNRAWIGRYHAVDTSLTTVAINPVLAFKPTPQLSVGAGLIAQYANARLTNAIDFGTIGAAQGLPGANPGNQDGFARVTGDDWGFGFNLGALYELTPNTRIGIAYRSKVEHTLKGKASFDPDQAGIANTLGAALGGAFTDTVGKADLTTPATASLGVLHQATKRLALMAEVQWTNWSEFGRLVVKFDNNTPNSVTDNDWQDTWFASIGASYRLTNRWLLRAGLAYDQTPIPDPRHRTPRIPGSDRKWLALGTTYSPVANFDITGSWVHAFLSDADSNLKAGDEGNSARGNLTGTYKVSADVFSLQAAWRF</sequence>
<proteinExistence type="inferred from homology"/>
<dbReference type="EMBL" id="AAOF01000009">
    <property type="protein sequence ID" value="EAR21336.1"/>
    <property type="molecule type" value="Genomic_DNA"/>
</dbReference>
<evidence type="ECO:0000313" key="8">
    <source>
        <dbReference type="EMBL" id="EAR21336.1"/>
    </source>
</evidence>
<evidence type="ECO:0000256" key="3">
    <source>
        <dbReference type="ARBA" id="ARBA00022452"/>
    </source>
</evidence>
<evidence type="ECO:0000313" key="9">
    <source>
        <dbReference type="Proteomes" id="UP000003374"/>
    </source>
</evidence>
<dbReference type="GO" id="GO:0009279">
    <property type="term" value="C:cell outer membrane"/>
    <property type="evidence" value="ECO:0007669"/>
    <property type="project" value="UniProtKB-SubCell"/>
</dbReference>
<dbReference type="HOGENOM" id="CLU_035981_0_0_6"/>
<keyword evidence="7" id="KW-0998">Cell outer membrane</keyword>
<gene>
    <name evidence="8" type="ORF">NB231_13116</name>
</gene>
<keyword evidence="4" id="KW-0812">Transmembrane</keyword>
<comment type="caution">
    <text evidence="8">The sequence shown here is derived from an EMBL/GenBank/DDBJ whole genome shotgun (WGS) entry which is preliminary data.</text>
</comment>
<dbReference type="AlphaFoldDB" id="A4BS76"/>
<keyword evidence="9" id="KW-1185">Reference proteome</keyword>
<dbReference type="GO" id="GO:0015483">
    <property type="term" value="F:long-chain fatty acid transporting porin activity"/>
    <property type="evidence" value="ECO:0007669"/>
    <property type="project" value="TreeGrafter"/>
</dbReference>
<evidence type="ECO:0000256" key="5">
    <source>
        <dbReference type="ARBA" id="ARBA00022729"/>
    </source>
</evidence>
<keyword evidence="3" id="KW-1134">Transmembrane beta strand</keyword>
<dbReference type="STRING" id="314278.NB231_13116"/>
<protein>
    <submittedName>
        <fullName evidence="8">Outer membrane protein</fullName>
    </submittedName>
</protein>
<comment type="similarity">
    <text evidence="2">Belongs to the OmpP1/FadL family.</text>
</comment>
<dbReference type="Gene3D" id="2.40.160.60">
    <property type="entry name" value="Outer membrane protein transport protein (OMPP1/FadL/TodX)"/>
    <property type="match status" value="1"/>
</dbReference>
<dbReference type="eggNOG" id="COG2067">
    <property type="taxonomic scope" value="Bacteria"/>
</dbReference>
<dbReference type="SUPFAM" id="SSF56935">
    <property type="entry name" value="Porins"/>
    <property type="match status" value="1"/>
</dbReference>
<name>A4BS76_9GAMM</name>
<evidence type="ECO:0000256" key="7">
    <source>
        <dbReference type="ARBA" id="ARBA00023237"/>
    </source>
</evidence>
<reference evidence="8 9" key="1">
    <citation type="submission" date="2006-02" db="EMBL/GenBank/DDBJ databases">
        <authorList>
            <person name="Waterbury J."/>
            <person name="Ferriera S."/>
            <person name="Johnson J."/>
            <person name="Kravitz S."/>
            <person name="Halpern A."/>
            <person name="Remington K."/>
            <person name="Beeson K."/>
            <person name="Tran B."/>
            <person name="Rogers Y.-H."/>
            <person name="Friedman R."/>
            <person name="Venter J.C."/>
        </authorList>
    </citation>
    <scope>NUCLEOTIDE SEQUENCE [LARGE SCALE GENOMIC DNA]</scope>
    <source>
        <strain evidence="8 9">Nb-231</strain>
    </source>
</reference>
<evidence type="ECO:0000256" key="1">
    <source>
        <dbReference type="ARBA" id="ARBA00004571"/>
    </source>
</evidence>
<comment type="subcellular location">
    <subcellularLocation>
        <location evidence="1">Cell outer membrane</location>
        <topology evidence="1">Multi-pass membrane protein</topology>
    </subcellularLocation>
</comment>